<evidence type="ECO:0000256" key="2">
    <source>
        <dbReference type="ARBA" id="ARBA00022692"/>
    </source>
</evidence>
<dbReference type="STRING" id="530584.SAMN05421630_110216"/>
<comment type="subcellular location">
    <subcellularLocation>
        <location evidence="1">Membrane</location>
        <topology evidence="1">Multi-pass membrane protein</topology>
    </subcellularLocation>
</comment>
<keyword evidence="6" id="KW-1185">Reference proteome</keyword>
<dbReference type="AlphaFoldDB" id="A0A1G6W8Z9"/>
<accession>A0A1G6W8Z9</accession>
<dbReference type="InterPro" id="IPR049453">
    <property type="entry name" value="Memb_transporter_dom"/>
</dbReference>
<proteinExistence type="predicted"/>
<evidence type="ECO:0000256" key="4">
    <source>
        <dbReference type="ARBA" id="ARBA00023136"/>
    </source>
</evidence>
<dbReference type="EMBL" id="FMZE01000010">
    <property type="protein sequence ID" value="SDD61535.1"/>
    <property type="molecule type" value="Genomic_DNA"/>
</dbReference>
<keyword evidence="4" id="KW-0472">Membrane</keyword>
<name>A0A1G6W8Z9_9PSEU</name>
<organism evidence="5 6">
    <name type="scientific">Prauserella marina</name>
    <dbReference type="NCBI Taxonomy" id="530584"/>
    <lineage>
        <taxon>Bacteria</taxon>
        <taxon>Bacillati</taxon>
        <taxon>Actinomycetota</taxon>
        <taxon>Actinomycetes</taxon>
        <taxon>Pseudonocardiales</taxon>
        <taxon>Pseudonocardiaceae</taxon>
        <taxon>Prauserella</taxon>
    </lineage>
</organism>
<evidence type="ECO:0000313" key="6">
    <source>
        <dbReference type="Proteomes" id="UP000199494"/>
    </source>
</evidence>
<dbReference type="Proteomes" id="UP000199494">
    <property type="component" value="Unassembled WGS sequence"/>
</dbReference>
<evidence type="ECO:0000256" key="3">
    <source>
        <dbReference type="ARBA" id="ARBA00022989"/>
    </source>
</evidence>
<evidence type="ECO:0000313" key="5">
    <source>
        <dbReference type="EMBL" id="SDD61535.1"/>
    </source>
</evidence>
<reference evidence="5 6" key="1">
    <citation type="submission" date="2016-10" db="EMBL/GenBank/DDBJ databases">
        <authorList>
            <person name="de Groot N.N."/>
        </authorList>
    </citation>
    <scope>NUCLEOTIDE SEQUENCE [LARGE SCALE GENOMIC DNA]</scope>
    <source>
        <strain evidence="5 6">CGMCC 4.5506</strain>
    </source>
</reference>
<dbReference type="GO" id="GO:0016020">
    <property type="term" value="C:membrane"/>
    <property type="evidence" value="ECO:0007669"/>
    <property type="project" value="UniProtKB-SubCell"/>
</dbReference>
<protein>
    <submittedName>
        <fullName evidence="5">Aromatic acid exporter family member 1</fullName>
    </submittedName>
</protein>
<keyword evidence="2" id="KW-0812">Transmembrane</keyword>
<gene>
    <name evidence="5" type="ORF">SAMN05421630_110216</name>
</gene>
<evidence type="ECO:0000256" key="1">
    <source>
        <dbReference type="ARBA" id="ARBA00004141"/>
    </source>
</evidence>
<keyword evidence="3" id="KW-1133">Transmembrane helix</keyword>
<dbReference type="Pfam" id="PF13515">
    <property type="entry name" value="FUSC_2"/>
    <property type="match status" value="1"/>
</dbReference>
<sequence>MKVGFIRRLAELSYQPVGWLRAAITDSGREREGVIQAAKMAGAAVVSWLIAREIGPSQSFIAPYAAVFLMSETVLRSLLGVAQQLSALVLGVLLAFVSIKVTGEPVLAMGLAVFLGMLIGQWHQFGGSGVWIGITALLMLGYGTADQQGFLLLRVGESAIGAGIGAAVNIFVLPPVHLRDTQYAARELSREVGSLVRGFAESIRADLSRYDPRSWLRRARAMQFSVRKADDAARRAREGARFNPRWHLPRRHVRSTSPARYLAAIGALQVIVDQVQRMAEALAWLQRMQDTDAPLESPFKERFAGALDDLAAAIDGYERLPVLDSGSLDRRLAALLGWIRDERVALGERSQRDSGDGIIGVRGVETTLLLALEQAGHAISDDYARRDNQSVER</sequence>